<dbReference type="InterPro" id="IPR007338">
    <property type="entry name" value="DUF416"/>
</dbReference>
<dbReference type="Proteomes" id="UP001157353">
    <property type="component" value="Unassembled WGS sequence"/>
</dbReference>
<proteinExistence type="predicted"/>
<dbReference type="InterPro" id="IPR023381">
    <property type="entry name" value="YP001051499.1-like_dom_sf"/>
</dbReference>
<dbReference type="EMBL" id="BSPQ01000005">
    <property type="protein sequence ID" value="GLS90931.1"/>
    <property type="molecule type" value="Genomic_DNA"/>
</dbReference>
<reference evidence="2" key="1">
    <citation type="journal article" date="2019" name="Int. J. Syst. Evol. Microbiol.">
        <title>The Global Catalogue of Microorganisms (GCM) 10K type strain sequencing project: providing services to taxonomists for standard genome sequencing and annotation.</title>
        <authorList>
            <consortium name="The Broad Institute Genomics Platform"/>
            <consortium name="The Broad Institute Genome Sequencing Center for Infectious Disease"/>
            <person name="Wu L."/>
            <person name="Ma J."/>
        </authorList>
    </citation>
    <scope>NUCLEOTIDE SEQUENCE [LARGE SCALE GENOMIC DNA]</scope>
    <source>
        <strain evidence="2">NBRC 103166</strain>
    </source>
</reference>
<evidence type="ECO:0000313" key="1">
    <source>
        <dbReference type="EMBL" id="GLS90931.1"/>
    </source>
</evidence>
<sequence>MLSLPINEQLENLLSWQQSVFCMALSEQTVLHFHLFCDATESDLGDDIDKLNQLFWEKMTVKGAKINFTTQQEHFDEIIPDAGDHDFYGVYPAIDHCVILSCAFNSFLIKSKEEALNASQTNFSTIASFIELQSEEELDDSVLQSQPLFIAQLEFQTELLQMLDNERSPELIKSIRTFVREYGATNLGIELEG</sequence>
<protein>
    <recommendedName>
        <fullName evidence="3">DUF416 family protein</fullName>
    </recommendedName>
</protein>
<gene>
    <name evidence="1" type="primary">yjaG</name>
    <name evidence="1" type="ORF">GCM10007916_19980</name>
</gene>
<name>A0ABQ6E1M6_9GAMM</name>
<evidence type="ECO:0000313" key="2">
    <source>
        <dbReference type="Proteomes" id="UP001157353"/>
    </source>
</evidence>
<dbReference type="Pfam" id="PF04222">
    <property type="entry name" value="DUF416"/>
    <property type="match status" value="1"/>
</dbReference>
<organism evidence="1 2">
    <name type="scientific">Psychromonas marina</name>
    <dbReference type="NCBI Taxonomy" id="88364"/>
    <lineage>
        <taxon>Bacteria</taxon>
        <taxon>Pseudomonadati</taxon>
        <taxon>Pseudomonadota</taxon>
        <taxon>Gammaproteobacteria</taxon>
        <taxon>Alteromonadales</taxon>
        <taxon>Psychromonadaceae</taxon>
        <taxon>Psychromonas</taxon>
    </lineage>
</organism>
<dbReference type="RefSeq" id="WP_284204044.1">
    <property type="nucleotide sequence ID" value="NZ_BSPQ01000005.1"/>
</dbReference>
<evidence type="ECO:0008006" key="3">
    <source>
        <dbReference type="Google" id="ProtNLM"/>
    </source>
</evidence>
<dbReference type="Gene3D" id="1.20.1590.10">
    <property type="entry name" value="YP_001051499.1 domain like"/>
    <property type="match status" value="1"/>
</dbReference>
<comment type="caution">
    <text evidence="1">The sequence shown here is derived from an EMBL/GenBank/DDBJ whole genome shotgun (WGS) entry which is preliminary data.</text>
</comment>
<keyword evidence="2" id="KW-1185">Reference proteome</keyword>
<accession>A0ABQ6E1M6</accession>